<dbReference type="Pfam" id="PF12520">
    <property type="entry name" value="DUF3723"/>
    <property type="match status" value="1"/>
</dbReference>
<dbReference type="Proteomes" id="UP001303160">
    <property type="component" value="Unassembled WGS sequence"/>
</dbReference>
<sequence length="129" mass="14819">IQESDSVISLVPGGETDRLDLGIRQGWMIAMRKWTDIPPKRKKNDCILRENLVHKENPRAIHEIATLLLELGFESEKIHDVLRVSPESIIAQNALLEAQPPGRFSYESSDFESHRSQMIKFRTARELPM</sequence>
<accession>A0AAN6X579</accession>
<keyword evidence="2" id="KW-1185">Reference proteome</keyword>
<protein>
    <submittedName>
        <fullName evidence="1">Uncharacterized protein</fullName>
    </submittedName>
</protein>
<organism evidence="1 2">
    <name type="scientific">Triangularia verruculosa</name>
    <dbReference type="NCBI Taxonomy" id="2587418"/>
    <lineage>
        <taxon>Eukaryota</taxon>
        <taxon>Fungi</taxon>
        <taxon>Dikarya</taxon>
        <taxon>Ascomycota</taxon>
        <taxon>Pezizomycotina</taxon>
        <taxon>Sordariomycetes</taxon>
        <taxon>Sordariomycetidae</taxon>
        <taxon>Sordariales</taxon>
        <taxon>Podosporaceae</taxon>
        <taxon>Triangularia</taxon>
    </lineage>
</organism>
<evidence type="ECO:0000313" key="1">
    <source>
        <dbReference type="EMBL" id="KAK4194313.1"/>
    </source>
</evidence>
<evidence type="ECO:0000313" key="2">
    <source>
        <dbReference type="Proteomes" id="UP001303160"/>
    </source>
</evidence>
<comment type="caution">
    <text evidence="1">The sequence shown here is derived from an EMBL/GenBank/DDBJ whole genome shotgun (WGS) entry which is preliminary data.</text>
</comment>
<dbReference type="InterPro" id="IPR022198">
    <property type="entry name" value="DUF3723"/>
</dbReference>
<name>A0AAN6X579_9PEZI</name>
<feature type="non-terminal residue" evidence="1">
    <location>
        <position position="129"/>
    </location>
</feature>
<proteinExistence type="predicted"/>
<dbReference type="AlphaFoldDB" id="A0AAN6X579"/>
<dbReference type="EMBL" id="MU864072">
    <property type="protein sequence ID" value="KAK4194313.1"/>
    <property type="molecule type" value="Genomic_DNA"/>
</dbReference>
<feature type="non-terminal residue" evidence="1">
    <location>
        <position position="1"/>
    </location>
</feature>
<gene>
    <name evidence="1" type="ORF">QBC40DRAFT_158750</name>
</gene>
<reference evidence="1" key="2">
    <citation type="submission" date="2023-05" db="EMBL/GenBank/DDBJ databases">
        <authorList>
            <consortium name="Lawrence Berkeley National Laboratory"/>
            <person name="Steindorff A."/>
            <person name="Hensen N."/>
            <person name="Bonometti L."/>
            <person name="Westerberg I."/>
            <person name="Brannstrom I.O."/>
            <person name="Guillou S."/>
            <person name="Cros-Aarteil S."/>
            <person name="Calhoun S."/>
            <person name="Haridas S."/>
            <person name="Kuo A."/>
            <person name="Mondo S."/>
            <person name="Pangilinan J."/>
            <person name="Riley R."/>
            <person name="Labutti K."/>
            <person name="Andreopoulos B."/>
            <person name="Lipzen A."/>
            <person name="Chen C."/>
            <person name="Yanf M."/>
            <person name="Daum C."/>
            <person name="Ng V."/>
            <person name="Clum A."/>
            <person name="Ohm R."/>
            <person name="Martin F."/>
            <person name="Silar P."/>
            <person name="Natvig D."/>
            <person name="Lalanne C."/>
            <person name="Gautier V."/>
            <person name="Ament-Velasquez S.L."/>
            <person name="Kruys A."/>
            <person name="Hutchinson M.I."/>
            <person name="Powell A.J."/>
            <person name="Barry K."/>
            <person name="Miller A.N."/>
            <person name="Grigoriev I.V."/>
            <person name="Debuchy R."/>
            <person name="Gladieux P."/>
            <person name="Thoren M.H."/>
            <person name="Johannesson H."/>
        </authorList>
    </citation>
    <scope>NUCLEOTIDE SEQUENCE</scope>
    <source>
        <strain evidence="1">CBS 315.58</strain>
    </source>
</reference>
<reference evidence="1" key="1">
    <citation type="journal article" date="2023" name="Mol. Phylogenet. Evol.">
        <title>Genome-scale phylogeny and comparative genomics of the fungal order Sordariales.</title>
        <authorList>
            <person name="Hensen N."/>
            <person name="Bonometti L."/>
            <person name="Westerberg I."/>
            <person name="Brannstrom I.O."/>
            <person name="Guillou S."/>
            <person name="Cros-Aarteil S."/>
            <person name="Calhoun S."/>
            <person name="Haridas S."/>
            <person name="Kuo A."/>
            <person name="Mondo S."/>
            <person name="Pangilinan J."/>
            <person name="Riley R."/>
            <person name="LaButti K."/>
            <person name="Andreopoulos B."/>
            <person name="Lipzen A."/>
            <person name="Chen C."/>
            <person name="Yan M."/>
            <person name="Daum C."/>
            <person name="Ng V."/>
            <person name="Clum A."/>
            <person name="Steindorff A."/>
            <person name="Ohm R.A."/>
            <person name="Martin F."/>
            <person name="Silar P."/>
            <person name="Natvig D.O."/>
            <person name="Lalanne C."/>
            <person name="Gautier V."/>
            <person name="Ament-Velasquez S.L."/>
            <person name="Kruys A."/>
            <person name="Hutchinson M.I."/>
            <person name="Powell A.J."/>
            <person name="Barry K."/>
            <person name="Miller A.N."/>
            <person name="Grigoriev I.V."/>
            <person name="Debuchy R."/>
            <person name="Gladieux P."/>
            <person name="Hiltunen Thoren M."/>
            <person name="Johannesson H."/>
        </authorList>
    </citation>
    <scope>NUCLEOTIDE SEQUENCE</scope>
    <source>
        <strain evidence="1">CBS 315.58</strain>
    </source>
</reference>